<name>A0AA45QRL8_9LACT</name>
<evidence type="ECO:0000313" key="1">
    <source>
        <dbReference type="EMBL" id="QSE77113.1"/>
    </source>
</evidence>
<dbReference type="KEGG" id="lti:JW886_02300"/>
<dbReference type="PANTHER" id="PTHR10000">
    <property type="entry name" value="PHOSPHOSERINE PHOSPHATASE"/>
    <property type="match status" value="1"/>
</dbReference>
<dbReference type="GO" id="GO:0000287">
    <property type="term" value="F:magnesium ion binding"/>
    <property type="evidence" value="ECO:0007669"/>
    <property type="project" value="TreeGrafter"/>
</dbReference>
<dbReference type="RefSeq" id="WP_205872206.1">
    <property type="nucleotide sequence ID" value="NZ_CP070872.1"/>
</dbReference>
<dbReference type="NCBIfam" id="TIGR00099">
    <property type="entry name" value="Cof-subfamily"/>
    <property type="match status" value="1"/>
</dbReference>
<dbReference type="SUPFAM" id="SSF56784">
    <property type="entry name" value="HAD-like"/>
    <property type="match status" value="1"/>
</dbReference>
<dbReference type="AlphaFoldDB" id="A0AA45QRL8"/>
<proteinExistence type="predicted"/>
<dbReference type="GO" id="GO:0016791">
    <property type="term" value="F:phosphatase activity"/>
    <property type="evidence" value="ECO:0007669"/>
    <property type="project" value="TreeGrafter"/>
</dbReference>
<organism evidence="1 2">
    <name type="scientific">Lactococcus taiwanensis</name>
    <dbReference type="NCBI Taxonomy" id="1151742"/>
    <lineage>
        <taxon>Bacteria</taxon>
        <taxon>Bacillati</taxon>
        <taxon>Bacillota</taxon>
        <taxon>Bacilli</taxon>
        <taxon>Lactobacillales</taxon>
        <taxon>Streptococcaceae</taxon>
        <taxon>Lactococcus</taxon>
    </lineage>
</organism>
<keyword evidence="2" id="KW-1185">Reference proteome</keyword>
<dbReference type="EMBL" id="CP070872">
    <property type="protein sequence ID" value="QSE77113.1"/>
    <property type="molecule type" value="Genomic_DNA"/>
</dbReference>
<dbReference type="PANTHER" id="PTHR10000:SF8">
    <property type="entry name" value="HAD SUPERFAMILY HYDROLASE-LIKE, TYPE 3"/>
    <property type="match status" value="1"/>
</dbReference>
<reference evidence="1 2" key="1">
    <citation type="submission" date="2021-02" db="EMBL/GenBank/DDBJ databases">
        <title>Complete genome sequence of Lactococcus lactis strain K_LL004.</title>
        <authorList>
            <person name="Kim H.B."/>
        </authorList>
    </citation>
    <scope>NUCLEOTIDE SEQUENCE [LARGE SCALE GENOMIC DNA]</scope>
    <source>
        <strain evidence="1 2">K_LL004</strain>
    </source>
</reference>
<protein>
    <submittedName>
        <fullName evidence="1">Cof-type HAD-IIB family hydrolase</fullName>
    </submittedName>
</protein>
<dbReference type="Pfam" id="PF08282">
    <property type="entry name" value="Hydrolase_3"/>
    <property type="match status" value="1"/>
</dbReference>
<dbReference type="InterPro" id="IPR000150">
    <property type="entry name" value="Cof"/>
</dbReference>
<keyword evidence="1" id="KW-0378">Hydrolase</keyword>
<gene>
    <name evidence="1" type="ORF">JW886_02300</name>
</gene>
<dbReference type="Gene3D" id="3.30.1240.10">
    <property type="match status" value="1"/>
</dbReference>
<evidence type="ECO:0000313" key="2">
    <source>
        <dbReference type="Proteomes" id="UP000663608"/>
    </source>
</evidence>
<dbReference type="Proteomes" id="UP000663608">
    <property type="component" value="Chromosome"/>
</dbReference>
<dbReference type="NCBIfam" id="TIGR01484">
    <property type="entry name" value="HAD-SF-IIB"/>
    <property type="match status" value="1"/>
</dbReference>
<dbReference type="InterPro" id="IPR036412">
    <property type="entry name" value="HAD-like_sf"/>
</dbReference>
<sequence length="266" mass="29890">MEIKHIFTDMDGTLLNARGALAETDRWAIYYSNLPITLVSSRSPIEMQPVIEQLQLSAPQVAFNGNLTFIKNRFGIEILDKHILSPTLVTQLLDFIEKEYPQISLSWYSMTHWYIKKQDKAVFYKKALTGMEPKLKHFEGQSEIYKIMMMSFNPADLEKLQEALDQLNLENVTIRRADAYTLEITSNVGSKVVAAQQILLNEKLTFEESAAIGDSINDLSLLQAVGFGIAVENASPSIKAHVKMVVAKNTEHGVAEALSAIHDFNE</sequence>
<dbReference type="GO" id="GO:0005829">
    <property type="term" value="C:cytosol"/>
    <property type="evidence" value="ECO:0007669"/>
    <property type="project" value="TreeGrafter"/>
</dbReference>
<dbReference type="InterPro" id="IPR006379">
    <property type="entry name" value="HAD-SF_hydro_IIB"/>
</dbReference>
<dbReference type="InterPro" id="IPR023214">
    <property type="entry name" value="HAD_sf"/>
</dbReference>
<dbReference type="Gene3D" id="3.40.50.1000">
    <property type="entry name" value="HAD superfamily/HAD-like"/>
    <property type="match status" value="1"/>
</dbReference>
<accession>A0AA45QRL8</accession>